<proteinExistence type="predicted"/>
<evidence type="ECO:0000313" key="3">
    <source>
        <dbReference type="EMBL" id="PJZ05497.1"/>
    </source>
</evidence>
<reference evidence="3 4" key="1">
    <citation type="submission" date="2017-11" db="EMBL/GenBank/DDBJ databases">
        <title>The genome sequence of Pantoea rodasii DSM 26611.</title>
        <authorList>
            <person name="Gao J."/>
            <person name="Mao X."/>
            <person name="Sun J."/>
        </authorList>
    </citation>
    <scope>NUCLEOTIDE SEQUENCE [LARGE SCALE GENOMIC DNA]</scope>
    <source>
        <strain evidence="3 4">DSM 26611</strain>
    </source>
</reference>
<gene>
    <name evidence="3" type="ORF">PRCB_10665</name>
</gene>
<protein>
    <submittedName>
        <fullName evidence="3">Conjugal transfer protein</fullName>
    </submittedName>
</protein>
<evidence type="ECO:0000313" key="4">
    <source>
        <dbReference type="Proteomes" id="UP000232062"/>
    </source>
</evidence>
<dbReference type="GO" id="GO:0003677">
    <property type="term" value="F:DNA binding"/>
    <property type="evidence" value="ECO:0007669"/>
    <property type="project" value="InterPro"/>
</dbReference>
<dbReference type="InterPro" id="IPR007925">
    <property type="entry name" value="TRelaxosome_TraM"/>
</dbReference>
<dbReference type="Gene3D" id="1.10.10.450">
    <property type="entry name" value="TraM protein, DNA-binding"/>
    <property type="match status" value="1"/>
</dbReference>
<dbReference type="OrthoDB" id="6608258at2"/>
<dbReference type="AlphaFoldDB" id="A0A2M9WDA4"/>
<sequence length="129" mass="14732">MARRNIYFKEKTEREVQELVQIELQNGASHGEVNFSSVVNELVGIGLMVKKHQGEGNKFDMEEFNRDLIRRVAGTREGTSIMMAMLTEMYLHLRGESGPQALEEMIDQNLTGMSTAEDKAESKYFILEE</sequence>
<dbReference type="InterPro" id="IPR042073">
    <property type="entry name" value="TraM_DNA-bd"/>
</dbReference>
<keyword evidence="4" id="KW-1185">Reference proteome</keyword>
<keyword evidence="2" id="KW-0804">Transcription</keyword>
<dbReference type="Proteomes" id="UP000232062">
    <property type="component" value="Unassembled WGS sequence"/>
</dbReference>
<evidence type="ECO:0000256" key="2">
    <source>
        <dbReference type="ARBA" id="ARBA00023163"/>
    </source>
</evidence>
<evidence type="ECO:0000256" key="1">
    <source>
        <dbReference type="ARBA" id="ARBA00023015"/>
    </source>
</evidence>
<organism evidence="3 4">
    <name type="scientific">Pantoea rodasii</name>
    <dbReference type="NCBI Taxonomy" id="1076549"/>
    <lineage>
        <taxon>Bacteria</taxon>
        <taxon>Pseudomonadati</taxon>
        <taxon>Pseudomonadota</taxon>
        <taxon>Gammaproteobacteria</taxon>
        <taxon>Enterobacterales</taxon>
        <taxon>Erwiniaceae</taxon>
        <taxon>Pantoea</taxon>
    </lineage>
</organism>
<keyword evidence="1" id="KW-0805">Transcription regulation</keyword>
<dbReference type="Pfam" id="PF05261">
    <property type="entry name" value="Tra_M"/>
    <property type="match status" value="1"/>
</dbReference>
<accession>A0A2M9WDA4</accession>
<dbReference type="EMBL" id="PIQI01000015">
    <property type="protein sequence ID" value="PJZ05497.1"/>
    <property type="molecule type" value="Genomic_DNA"/>
</dbReference>
<comment type="caution">
    <text evidence="3">The sequence shown here is derived from an EMBL/GenBank/DDBJ whole genome shotgun (WGS) entry which is preliminary data.</text>
</comment>
<dbReference type="RefSeq" id="WP_100701673.1">
    <property type="nucleotide sequence ID" value="NZ_MLFP01000033.1"/>
</dbReference>
<name>A0A2M9WDA4_9GAMM</name>